<dbReference type="InterPro" id="IPR009100">
    <property type="entry name" value="AcylCoA_DH/oxidase_NM_dom_sf"/>
</dbReference>
<dbReference type="InterPro" id="IPR046373">
    <property type="entry name" value="Acyl-CoA_Oxase/DH_mid-dom_sf"/>
</dbReference>
<proteinExistence type="inferred from homology"/>
<dbReference type="InterPro" id="IPR036250">
    <property type="entry name" value="AcylCo_DH-like_C"/>
</dbReference>
<evidence type="ECO:0000313" key="14">
    <source>
        <dbReference type="EMBL" id="QQK80311.1"/>
    </source>
</evidence>
<evidence type="ECO:0000259" key="13">
    <source>
        <dbReference type="Pfam" id="PF02771"/>
    </source>
</evidence>
<keyword evidence="15" id="KW-1185">Reference proteome</keyword>
<evidence type="ECO:0000256" key="6">
    <source>
        <dbReference type="ARBA" id="ARBA00023002"/>
    </source>
</evidence>
<dbReference type="GO" id="GO:0050660">
    <property type="term" value="F:flavin adenine dinucleotide binding"/>
    <property type="evidence" value="ECO:0007669"/>
    <property type="project" value="InterPro"/>
</dbReference>
<accession>A0A7T6ZB87</accession>
<dbReference type="FunFam" id="1.10.540.10:FF:000026">
    <property type="entry name" value="Acyl-CoA dehydrogenase medium chain"/>
    <property type="match status" value="1"/>
</dbReference>
<comment type="cofactor">
    <cofactor evidence="1 10">
        <name>FAD</name>
        <dbReference type="ChEBI" id="CHEBI:57692"/>
    </cofactor>
</comment>
<dbReference type="InterPro" id="IPR006091">
    <property type="entry name" value="Acyl-CoA_Oxase/DH_mid-dom"/>
</dbReference>
<dbReference type="Pfam" id="PF00441">
    <property type="entry name" value="Acyl-CoA_dh_1"/>
    <property type="match status" value="1"/>
</dbReference>
<evidence type="ECO:0000313" key="15">
    <source>
        <dbReference type="Proteomes" id="UP000595349"/>
    </source>
</evidence>
<dbReference type="Gene3D" id="1.20.140.10">
    <property type="entry name" value="Butyryl-CoA Dehydrogenase, subunit A, domain 3"/>
    <property type="match status" value="1"/>
</dbReference>
<protein>
    <recommendedName>
        <fullName evidence="8">Acyl-[acyl-carrier-protein] dehydrogenase MbtN</fullName>
    </recommendedName>
    <alternativeName>
        <fullName evidence="9">Mycobactin synthase protein N</fullName>
    </alternativeName>
</protein>
<dbReference type="GO" id="GO:0033539">
    <property type="term" value="P:fatty acid beta-oxidation using acyl-CoA dehydrogenase"/>
    <property type="evidence" value="ECO:0007669"/>
    <property type="project" value="TreeGrafter"/>
</dbReference>
<dbReference type="Pfam" id="PF02771">
    <property type="entry name" value="Acyl-CoA_dh_N"/>
    <property type="match status" value="1"/>
</dbReference>
<dbReference type="Proteomes" id="UP000595349">
    <property type="component" value="Chromosome"/>
</dbReference>
<dbReference type="FunFam" id="2.40.110.10:FF:000002">
    <property type="entry name" value="Acyl-CoA dehydrogenase fadE12"/>
    <property type="match status" value="1"/>
</dbReference>
<dbReference type="PROSITE" id="PS00073">
    <property type="entry name" value="ACYL_COA_DH_2"/>
    <property type="match status" value="1"/>
</dbReference>
<dbReference type="Gene3D" id="2.40.110.10">
    <property type="entry name" value="Butyryl-CoA Dehydrogenase, subunit A, domain 2"/>
    <property type="match status" value="1"/>
</dbReference>
<dbReference type="InterPro" id="IPR009075">
    <property type="entry name" value="AcylCo_DH/oxidase_C"/>
</dbReference>
<evidence type="ECO:0000256" key="8">
    <source>
        <dbReference type="ARBA" id="ARBA00040394"/>
    </source>
</evidence>
<evidence type="ECO:0000256" key="1">
    <source>
        <dbReference type="ARBA" id="ARBA00001974"/>
    </source>
</evidence>
<evidence type="ECO:0000259" key="11">
    <source>
        <dbReference type="Pfam" id="PF00441"/>
    </source>
</evidence>
<dbReference type="AlphaFoldDB" id="A0A7T6ZB87"/>
<name>A0A7T6ZB87_9BACI</name>
<feature type="domain" description="Acyl-CoA dehydrogenase/oxidase N-terminal" evidence="13">
    <location>
        <begin position="7"/>
        <end position="117"/>
    </location>
</feature>
<dbReference type="RefSeq" id="WP_200084645.1">
    <property type="nucleotide sequence ID" value="NZ_CP054706.1"/>
</dbReference>
<reference evidence="14 15" key="1">
    <citation type="submission" date="2020-06" db="EMBL/GenBank/DDBJ databases">
        <title>Genomic analysis of Salicibibacter sp. NKC21-4.</title>
        <authorList>
            <person name="Oh Y.J."/>
        </authorList>
    </citation>
    <scope>NUCLEOTIDE SEQUENCE [LARGE SCALE GENOMIC DNA]</scope>
    <source>
        <strain evidence="14 15">NKC21-4</strain>
    </source>
</reference>
<keyword evidence="6 10" id="KW-0560">Oxidoreductase</keyword>
<dbReference type="InterPro" id="IPR037069">
    <property type="entry name" value="AcylCoA_DH/ox_N_sf"/>
</dbReference>
<comment type="pathway">
    <text evidence="2">Siderophore biosynthesis; mycobactin biosynthesis.</text>
</comment>
<dbReference type="InterPro" id="IPR013786">
    <property type="entry name" value="AcylCoA_DH/ox_N"/>
</dbReference>
<evidence type="ECO:0000256" key="10">
    <source>
        <dbReference type="RuleBase" id="RU362125"/>
    </source>
</evidence>
<gene>
    <name evidence="14" type="ORF">HUG20_10690</name>
</gene>
<evidence type="ECO:0000256" key="7">
    <source>
        <dbReference type="ARBA" id="ARBA00037085"/>
    </source>
</evidence>
<comment type="similarity">
    <text evidence="3 10">Belongs to the acyl-CoA dehydrogenase family.</text>
</comment>
<keyword evidence="4 10" id="KW-0285">Flavoprotein</keyword>
<evidence type="ECO:0000259" key="12">
    <source>
        <dbReference type="Pfam" id="PF02770"/>
    </source>
</evidence>
<dbReference type="GO" id="GO:0005737">
    <property type="term" value="C:cytoplasm"/>
    <property type="evidence" value="ECO:0007669"/>
    <property type="project" value="TreeGrafter"/>
</dbReference>
<dbReference type="KEGG" id="scib:HUG20_10690"/>
<feature type="domain" description="Acyl-CoA oxidase/dehydrogenase middle" evidence="12">
    <location>
        <begin position="121"/>
        <end position="218"/>
    </location>
</feature>
<evidence type="ECO:0000256" key="3">
    <source>
        <dbReference type="ARBA" id="ARBA00009347"/>
    </source>
</evidence>
<feature type="domain" description="Acyl-CoA dehydrogenase/oxidase C-terminal" evidence="11">
    <location>
        <begin position="230"/>
        <end position="378"/>
    </location>
</feature>
<evidence type="ECO:0000256" key="5">
    <source>
        <dbReference type="ARBA" id="ARBA00022827"/>
    </source>
</evidence>
<evidence type="ECO:0000256" key="4">
    <source>
        <dbReference type="ARBA" id="ARBA00022630"/>
    </source>
</evidence>
<dbReference type="PANTHER" id="PTHR48083">
    <property type="entry name" value="MEDIUM-CHAIN SPECIFIC ACYL-COA DEHYDROGENASE, MITOCHONDRIAL-RELATED"/>
    <property type="match status" value="1"/>
</dbReference>
<organism evidence="14 15">
    <name type="scientific">Salicibibacter cibi</name>
    <dbReference type="NCBI Taxonomy" id="2743001"/>
    <lineage>
        <taxon>Bacteria</taxon>
        <taxon>Bacillati</taxon>
        <taxon>Bacillota</taxon>
        <taxon>Bacilli</taxon>
        <taxon>Bacillales</taxon>
        <taxon>Bacillaceae</taxon>
        <taxon>Salicibibacter</taxon>
    </lineage>
</organism>
<keyword evidence="5 10" id="KW-0274">FAD</keyword>
<dbReference type="InterPro" id="IPR050741">
    <property type="entry name" value="Acyl-CoA_dehydrogenase"/>
</dbReference>
<dbReference type="GO" id="GO:0003995">
    <property type="term" value="F:acyl-CoA dehydrogenase activity"/>
    <property type="evidence" value="ECO:0007669"/>
    <property type="project" value="InterPro"/>
</dbReference>
<dbReference type="SUPFAM" id="SSF56645">
    <property type="entry name" value="Acyl-CoA dehydrogenase NM domain-like"/>
    <property type="match status" value="1"/>
</dbReference>
<dbReference type="Pfam" id="PF02770">
    <property type="entry name" value="Acyl-CoA_dh_M"/>
    <property type="match status" value="1"/>
</dbReference>
<dbReference type="Gene3D" id="1.10.540.10">
    <property type="entry name" value="Acyl-CoA dehydrogenase/oxidase, N-terminal domain"/>
    <property type="match status" value="1"/>
</dbReference>
<comment type="function">
    <text evidence="7">Catalyzes the dehydrogenation at the alpha-beta position of ACP-bound acyl chains. This results in the introduction of a double bond in the lipidic chain, which is further transferred to the epsilon-amino group of lysine residue in the mycobactin core by MbtK.</text>
</comment>
<sequence>MGLTVYTDEHQIFRESLRRFLEKEVVTYLDEWENQQFVPKEMWKKFGEHGFLCPWVDEKYGGAGVGFEYSVILIEEMAKIGFDMATSLHSDIVAPYIASNGTEKQKAEWLPKCVSGEMPLAIGMTEPNTGSDLANIQTTAKKSGNDYIINGQKVFITNGINCGMVIVACKTDTKADPPHKGISLIAVEEDTPGFIKAKKLEKLGRNTSEVAELFFEDCRVPAGNLIGEEGKGFQYMMEKLQQERLIQIIRSQTDAETMLDMTIDYCQTRTAFGKPISKFQHNKFKITEMATEIELGRTLLDQLLEGHINGIEDVKRVSMAKWWITEMANRVAYHCLQLHGGNGYMEEYPIARRYRNVRMDTLAAGTTEIMKVIIAKQMKL</sequence>
<dbReference type="PANTHER" id="PTHR48083:SF20">
    <property type="entry name" value="LONG-CHAIN SPECIFIC ACYL-COA DEHYDROGENASE, MITOCHONDRIAL"/>
    <property type="match status" value="1"/>
</dbReference>
<evidence type="ECO:0000256" key="9">
    <source>
        <dbReference type="ARBA" id="ARBA00042660"/>
    </source>
</evidence>
<dbReference type="InterPro" id="IPR006089">
    <property type="entry name" value="Acyl-CoA_DH_CS"/>
</dbReference>
<evidence type="ECO:0000256" key="2">
    <source>
        <dbReference type="ARBA" id="ARBA00005102"/>
    </source>
</evidence>
<dbReference type="SUPFAM" id="SSF47203">
    <property type="entry name" value="Acyl-CoA dehydrogenase C-terminal domain-like"/>
    <property type="match status" value="1"/>
</dbReference>
<dbReference type="FunFam" id="1.20.140.10:FF:000001">
    <property type="entry name" value="Acyl-CoA dehydrogenase"/>
    <property type="match status" value="1"/>
</dbReference>
<dbReference type="EMBL" id="CP054706">
    <property type="protein sequence ID" value="QQK80311.1"/>
    <property type="molecule type" value="Genomic_DNA"/>
</dbReference>